<dbReference type="EC" id="2.4.1.109" evidence="14"/>
<dbReference type="EMBL" id="JACASE010000003">
    <property type="protein sequence ID" value="KAF6486616.1"/>
    <property type="molecule type" value="Genomic_DNA"/>
</dbReference>
<evidence type="ECO:0000256" key="1">
    <source>
        <dbReference type="ARBA" id="ARBA00004477"/>
    </source>
</evidence>
<keyword evidence="7" id="KW-0677">Repeat</keyword>
<dbReference type="InterPro" id="IPR003342">
    <property type="entry name" value="ArnT-like_N"/>
</dbReference>
<feature type="transmembrane region" description="Helical" evidence="14">
    <location>
        <begin position="292"/>
        <end position="325"/>
    </location>
</feature>
<keyword evidence="8 14" id="KW-0256">Endoplasmic reticulum</keyword>
<comment type="caution">
    <text evidence="16">The sequence shown here is derived from an EMBL/GenBank/DDBJ whole genome shotgun (WGS) entry which is preliminary data.</text>
</comment>
<evidence type="ECO:0000256" key="12">
    <source>
        <dbReference type="ARBA" id="ARBA00045102"/>
    </source>
</evidence>
<evidence type="ECO:0000256" key="14">
    <source>
        <dbReference type="RuleBase" id="RU367007"/>
    </source>
</evidence>
<feature type="transmembrane region" description="Helical" evidence="14">
    <location>
        <begin position="346"/>
        <end position="367"/>
    </location>
</feature>
<evidence type="ECO:0000256" key="6">
    <source>
        <dbReference type="ARBA" id="ARBA00022692"/>
    </source>
</evidence>
<comment type="pathway">
    <text evidence="2 14">Protein modification; protein glycosylation.</text>
</comment>
<evidence type="ECO:0000256" key="13">
    <source>
        <dbReference type="ARBA" id="ARBA00046005"/>
    </source>
</evidence>
<evidence type="ECO:0000256" key="10">
    <source>
        <dbReference type="ARBA" id="ARBA00023136"/>
    </source>
</evidence>
<protein>
    <recommendedName>
        <fullName evidence="14">Dolichyl-phosphate-mannose--protein mannosyltransferase</fullName>
        <ecNumber evidence="14">2.4.1.109</ecNumber>
    </recommendedName>
</protein>
<dbReference type="UniPathway" id="UPA00378"/>
<evidence type="ECO:0000256" key="9">
    <source>
        <dbReference type="ARBA" id="ARBA00022989"/>
    </source>
</evidence>
<evidence type="ECO:0000256" key="3">
    <source>
        <dbReference type="ARBA" id="ARBA00007222"/>
    </source>
</evidence>
<feature type="domain" description="MIR" evidence="15">
    <location>
        <begin position="401"/>
        <end position="457"/>
    </location>
</feature>
<dbReference type="SUPFAM" id="SSF82109">
    <property type="entry name" value="MIR domain"/>
    <property type="match status" value="1"/>
</dbReference>
<feature type="transmembrane region" description="Helical" evidence="14">
    <location>
        <begin position="214"/>
        <end position="231"/>
    </location>
</feature>
<feature type="transmembrane region" description="Helical" evidence="14">
    <location>
        <begin position="121"/>
        <end position="138"/>
    </location>
</feature>
<dbReference type="PROSITE" id="PS50919">
    <property type="entry name" value="MIR"/>
    <property type="match status" value="3"/>
</dbReference>
<dbReference type="InterPro" id="IPR016093">
    <property type="entry name" value="MIR_motif"/>
</dbReference>
<organism evidence="16 17">
    <name type="scientific">Rousettus aegyptiacus</name>
    <name type="common">Egyptian fruit bat</name>
    <name type="synonym">Pteropus aegyptiacus</name>
    <dbReference type="NCBI Taxonomy" id="9407"/>
    <lineage>
        <taxon>Eukaryota</taxon>
        <taxon>Metazoa</taxon>
        <taxon>Chordata</taxon>
        <taxon>Craniata</taxon>
        <taxon>Vertebrata</taxon>
        <taxon>Euteleostomi</taxon>
        <taxon>Mammalia</taxon>
        <taxon>Eutheria</taxon>
        <taxon>Laurasiatheria</taxon>
        <taxon>Chiroptera</taxon>
        <taxon>Yinpterochiroptera</taxon>
        <taxon>Pteropodoidea</taxon>
        <taxon>Pteropodidae</taxon>
        <taxon>Rousettinae</taxon>
        <taxon>Rousettus</taxon>
    </lineage>
</organism>
<evidence type="ECO:0000256" key="4">
    <source>
        <dbReference type="ARBA" id="ARBA00022676"/>
    </source>
</evidence>
<comment type="function">
    <text evidence="13">Transfers mannosyl residues to the hydroxyl group of serine or threonine residues. Coexpression of both POMT1 and POMT2 is necessary for enzyme activity, expression of either POMT1 or POMT2 alone is insufficient. Essentially dedicated to O-mannosylation of alpha-DAG1 and few other proteins but not of cadherins and protocaherins.</text>
</comment>
<evidence type="ECO:0000256" key="7">
    <source>
        <dbReference type="ARBA" id="ARBA00022737"/>
    </source>
</evidence>
<feature type="domain" description="MIR" evidence="15">
    <location>
        <begin position="531"/>
        <end position="588"/>
    </location>
</feature>
<dbReference type="Pfam" id="PF02815">
    <property type="entry name" value="MIR"/>
    <property type="match status" value="1"/>
</dbReference>
<evidence type="ECO:0000313" key="17">
    <source>
        <dbReference type="Proteomes" id="UP000593571"/>
    </source>
</evidence>
<evidence type="ECO:0000259" key="15">
    <source>
        <dbReference type="PROSITE" id="PS50919"/>
    </source>
</evidence>
<dbReference type="GO" id="GO:0004169">
    <property type="term" value="F:dolichyl-phosphate-mannose-protein mannosyltransferase activity"/>
    <property type="evidence" value="ECO:0007669"/>
    <property type="project" value="UniProtKB-UniRule"/>
</dbReference>
<gene>
    <name evidence="16" type="ORF">HJG63_015654</name>
</gene>
<feature type="transmembrane region" description="Helical" evidence="14">
    <location>
        <begin position="261"/>
        <end position="280"/>
    </location>
</feature>
<dbReference type="InterPro" id="IPR032421">
    <property type="entry name" value="PMT_4TMC"/>
</dbReference>
<evidence type="ECO:0000313" key="16">
    <source>
        <dbReference type="EMBL" id="KAF6486616.1"/>
    </source>
</evidence>
<keyword evidence="10 14" id="KW-0472">Membrane</keyword>
<dbReference type="InterPro" id="IPR036300">
    <property type="entry name" value="MIR_dom_sf"/>
</dbReference>
<evidence type="ECO:0000256" key="2">
    <source>
        <dbReference type="ARBA" id="ARBA00004922"/>
    </source>
</evidence>
<dbReference type="Gene3D" id="2.80.10.50">
    <property type="match status" value="1"/>
</dbReference>
<comment type="catalytic activity">
    <reaction evidence="11 14">
        <text>a di-trans,poly-cis-dolichyl beta-D-mannosyl phosphate + L-threonyl-[protein] = 3-O-(alpha-D-mannosyl)-L-threonyl-[protein] + a di-trans,poly-cis-dolichyl phosphate + H(+)</text>
        <dbReference type="Rhea" id="RHEA:53396"/>
        <dbReference type="Rhea" id="RHEA-COMP:11060"/>
        <dbReference type="Rhea" id="RHEA-COMP:13547"/>
        <dbReference type="Rhea" id="RHEA-COMP:19498"/>
        <dbReference type="Rhea" id="RHEA-COMP:19501"/>
        <dbReference type="ChEBI" id="CHEBI:15378"/>
        <dbReference type="ChEBI" id="CHEBI:30013"/>
        <dbReference type="ChEBI" id="CHEBI:57683"/>
        <dbReference type="ChEBI" id="CHEBI:58211"/>
        <dbReference type="ChEBI" id="CHEBI:137323"/>
        <dbReference type="EC" id="2.4.1.109"/>
    </reaction>
</comment>
<dbReference type="CDD" id="cd23282">
    <property type="entry name" value="beta-trefoil_MIR_POMT2"/>
    <property type="match status" value="1"/>
</dbReference>
<evidence type="ECO:0000256" key="11">
    <source>
        <dbReference type="ARBA" id="ARBA00045085"/>
    </source>
</evidence>
<dbReference type="InterPro" id="IPR027005">
    <property type="entry name" value="PMT-like"/>
</dbReference>
<keyword evidence="17" id="KW-1185">Reference proteome</keyword>
<dbReference type="FunFam" id="2.80.10.50:FF:000026">
    <property type="entry name" value="Blast:Protein O-mannosyl-transferase 2"/>
    <property type="match status" value="1"/>
</dbReference>
<dbReference type="SMART" id="SM00472">
    <property type="entry name" value="MIR"/>
    <property type="match status" value="3"/>
</dbReference>
<comment type="similarity">
    <text evidence="3 14">Belongs to the glycosyltransferase 39 family.</text>
</comment>
<reference evidence="16 17" key="1">
    <citation type="journal article" date="2020" name="Nature">
        <title>Six reference-quality genomes reveal evolution of bat adaptations.</title>
        <authorList>
            <person name="Jebb D."/>
            <person name="Huang Z."/>
            <person name="Pippel M."/>
            <person name="Hughes G.M."/>
            <person name="Lavrichenko K."/>
            <person name="Devanna P."/>
            <person name="Winkler S."/>
            <person name="Jermiin L.S."/>
            <person name="Skirmuntt E.C."/>
            <person name="Katzourakis A."/>
            <person name="Burkitt-Gray L."/>
            <person name="Ray D.A."/>
            <person name="Sullivan K.A.M."/>
            <person name="Roscito J.G."/>
            <person name="Kirilenko B.M."/>
            <person name="Davalos L.M."/>
            <person name="Corthals A.P."/>
            <person name="Power M.L."/>
            <person name="Jones G."/>
            <person name="Ransome R.D."/>
            <person name="Dechmann D.K.N."/>
            <person name="Locatelli A.G."/>
            <person name="Puechmaille S.J."/>
            <person name="Fedrigo O."/>
            <person name="Jarvis E.D."/>
            <person name="Hiller M."/>
            <person name="Vernes S.C."/>
            <person name="Myers E.W."/>
            <person name="Teeling E.C."/>
        </authorList>
    </citation>
    <scope>NUCLEOTIDE SEQUENCE [LARGE SCALE GENOMIC DNA]</scope>
    <source>
        <strain evidence="16">MRouAeg1</strain>
        <tissue evidence="16">Muscle</tissue>
    </source>
</reference>
<evidence type="ECO:0000256" key="5">
    <source>
        <dbReference type="ARBA" id="ARBA00022679"/>
    </source>
</evidence>
<keyword evidence="6 14" id="KW-0812">Transmembrane</keyword>
<keyword evidence="4 14" id="KW-0328">Glycosyltransferase</keyword>
<keyword evidence="5 14" id="KW-0808">Transferase</keyword>
<dbReference type="GO" id="GO:0005789">
    <property type="term" value="C:endoplasmic reticulum membrane"/>
    <property type="evidence" value="ECO:0007669"/>
    <property type="project" value="UniProtKB-SubCell"/>
</dbReference>
<comment type="function">
    <text evidence="14">Transfers mannose from Dol-P-mannose to Ser or Thr residues on proteins.</text>
</comment>
<proteinExistence type="inferred from homology"/>
<dbReference type="AlphaFoldDB" id="A0A7J8IPK9"/>
<feature type="domain" description="MIR" evidence="15">
    <location>
        <begin position="470"/>
        <end position="526"/>
    </location>
</feature>
<sequence>MLCATSRLLAARAAAASPAQPRARGPAPRCRRRELHFPGHPKLPLCGFLAGRLARLSVPTGRRAILRRGRMPPVVGGGSELRLRKGRCGPQVARALGPDVAAEAAARSPKRPAWGLRRFEAAGWWVSLALVTLLSFATRFHRLDEPRHVCWDETHFGKMGSYYINRTFFFDVHPPLGKMLIGLAGYLSGYDGTFMFQRPGDKYEQHNYMGMRRFCASLGSLLIPFAYLIVLELSKSLPAALLTAALLTFDTGCLTLSQYILLDPILMFFIMAAMLSMVKYNSCADRPFSAPWWFWLSLTGINLAGALGVKFVGLFIILQVGWNTISDLWHLFGDLSLSLVTMGKHLTARILCLIVLPLALYTATYAVHFMVLNKSGPGDGFFSSAFQARLAGNNLHNASIPEHLAYGSVITVKNLRMAIGYLHSHRHLYPEGIGARQQQVTTYLHKDYNNLWIIKKHNTNSDPLDPSFPVEFVRHGDIIRLEHKETSRNLHSHYHEAPLTRKHYQVTGYGINGTGDSNDFWRIEVVNRKFGNRIKVLRSRIRFIHLVTGCVLGSSGKILPKWGWEQVEVTCTPYLKETLNSIWNVEDHINPKLPNISLDVLQPSFPEILLESHMVMIRGNNGLKPNDNEFTSKPWHWPINYQGLRFSGINDTDFRVYLLGNPVVWWLNLLSIALYLLSGSIIAVAVQRGAHLPAEVEGQVPWPLPPLQSRAVRGPAARRWSAVAWLGAPLLPLLPDGPGPLLPPLLPSHALLQHVDRCSVGYSPPALCLEPGFFFSGQQHPRAGSPEPGPGNCLQLLPLPPSRLWDGWSPRPGPPKSNGRTEMAGVMGLLKPLQGLQSQSRNFLGTASCGASSRTLPAVDEAPQRA</sequence>
<name>A0A7J8IPK9_ROUAE</name>
<feature type="transmembrane region" description="Helical" evidence="14">
    <location>
        <begin position="663"/>
        <end position="686"/>
    </location>
</feature>
<dbReference type="Proteomes" id="UP000593571">
    <property type="component" value="Unassembled WGS sequence"/>
</dbReference>
<dbReference type="Pfam" id="PF02366">
    <property type="entry name" value="PMT"/>
    <property type="match status" value="1"/>
</dbReference>
<keyword evidence="9 14" id="KW-1133">Transmembrane helix</keyword>
<accession>A0A7J8IPK9</accession>
<comment type="subcellular location">
    <subcellularLocation>
        <location evidence="1 14">Endoplasmic reticulum membrane</location>
        <topology evidence="1 14">Multi-pass membrane protein</topology>
    </subcellularLocation>
</comment>
<evidence type="ECO:0000256" key="8">
    <source>
        <dbReference type="ARBA" id="ARBA00022824"/>
    </source>
</evidence>
<dbReference type="Pfam" id="PF16192">
    <property type="entry name" value="PMT_4TMC"/>
    <property type="match status" value="1"/>
</dbReference>
<dbReference type="PANTHER" id="PTHR10050:SF46">
    <property type="entry name" value="PROTEIN O-MANNOSYL-TRANSFERASE 2"/>
    <property type="match status" value="1"/>
</dbReference>
<comment type="caution">
    <text evidence="14">Lacks conserved residue(s) required for the propagation of feature annotation.</text>
</comment>
<comment type="catalytic activity">
    <reaction evidence="12 14">
        <text>a di-trans,poly-cis-dolichyl beta-D-mannosyl phosphate + L-seryl-[protein] = 3-O-(alpha-D-mannosyl)-L-seryl-[protein] + a di-trans,poly-cis-dolichyl phosphate + H(+)</text>
        <dbReference type="Rhea" id="RHEA:17377"/>
        <dbReference type="Rhea" id="RHEA-COMP:9863"/>
        <dbReference type="Rhea" id="RHEA-COMP:13546"/>
        <dbReference type="Rhea" id="RHEA-COMP:19498"/>
        <dbReference type="Rhea" id="RHEA-COMP:19501"/>
        <dbReference type="ChEBI" id="CHEBI:15378"/>
        <dbReference type="ChEBI" id="CHEBI:29999"/>
        <dbReference type="ChEBI" id="CHEBI:57683"/>
        <dbReference type="ChEBI" id="CHEBI:58211"/>
        <dbReference type="ChEBI" id="CHEBI:137321"/>
        <dbReference type="EC" id="2.4.1.109"/>
    </reaction>
</comment>
<dbReference type="PANTHER" id="PTHR10050">
    <property type="entry name" value="DOLICHYL-PHOSPHATE-MANNOSE--PROTEIN MANNOSYLTRANSFERASE"/>
    <property type="match status" value="1"/>
</dbReference>